<evidence type="ECO:0000313" key="1">
    <source>
        <dbReference type="EMBL" id="CCH78929.1"/>
    </source>
</evidence>
<proteinExistence type="predicted"/>
<sequence>MAGTATHRVFVGANMFYSRTLRDWLGLRYPQGDEAPTAVYSR</sequence>
<keyword evidence="2" id="KW-1185">Reference proteome</keyword>
<dbReference type="Proteomes" id="UP000035721">
    <property type="component" value="Unassembled WGS sequence"/>
</dbReference>
<accession>A0A077M447</accession>
<gene>
    <name evidence="1" type="ORF">BN12_380011</name>
</gene>
<organism evidence="1 2">
    <name type="scientific">Nostocoides japonicum T1-X7</name>
    <dbReference type="NCBI Taxonomy" id="1194083"/>
    <lineage>
        <taxon>Bacteria</taxon>
        <taxon>Bacillati</taxon>
        <taxon>Actinomycetota</taxon>
        <taxon>Actinomycetes</taxon>
        <taxon>Micrococcales</taxon>
        <taxon>Intrasporangiaceae</taxon>
        <taxon>Nostocoides</taxon>
    </lineage>
</organism>
<reference evidence="1 2" key="1">
    <citation type="journal article" date="2013" name="ISME J.">
        <title>A metabolic model for members of the genus Tetrasphaera involved in enhanced biological phosphorus removal.</title>
        <authorList>
            <person name="Kristiansen R."/>
            <person name="Nguyen H.T.T."/>
            <person name="Saunders A.M."/>
            <person name="Nielsen J.L."/>
            <person name="Wimmer R."/>
            <person name="Le V.Q."/>
            <person name="McIlroy S.J."/>
            <person name="Petrovski S."/>
            <person name="Seviour R.J."/>
            <person name="Calteau A."/>
            <person name="Nielsen K.L."/>
            <person name="Nielsen P.H."/>
        </authorList>
    </citation>
    <scope>NUCLEOTIDE SEQUENCE [LARGE SCALE GENOMIC DNA]</scope>
    <source>
        <strain evidence="1 2">T1-X7</strain>
    </source>
</reference>
<dbReference type="AlphaFoldDB" id="A0A077M447"/>
<evidence type="ECO:0000313" key="2">
    <source>
        <dbReference type="Proteomes" id="UP000035721"/>
    </source>
</evidence>
<dbReference type="EMBL" id="CAJB01000312">
    <property type="protein sequence ID" value="CCH78929.1"/>
    <property type="molecule type" value="Genomic_DNA"/>
</dbReference>
<dbReference type="STRING" id="1194083.BN12_380011"/>
<comment type="caution">
    <text evidence="1">The sequence shown here is derived from an EMBL/GenBank/DDBJ whole genome shotgun (WGS) entry which is preliminary data.</text>
</comment>
<name>A0A077M447_9MICO</name>
<protein>
    <submittedName>
        <fullName evidence="1">Uncharacterized protein</fullName>
    </submittedName>
</protein>